<name>A0A290MFT3_CAUVI</name>
<dbReference type="AlphaFoldDB" id="A0A290MFT3"/>
<proteinExistence type="predicted"/>
<dbReference type="InterPro" id="IPR016024">
    <property type="entry name" value="ARM-type_fold"/>
</dbReference>
<dbReference type="RefSeq" id="WP_097563468.1">
    <property type="nucleotide sequence ID" value="NZ_CP023315.3"/>
</dbReference>
<dbReference type="EMBL" id="CP023315">
    <property type="protein sequence ID" value="ATC30931.2"/>
    <property type="molecule type" value="Genomic_DNA"/>
</dbReference>
<protein>
    <recommendedName>
        <fullName evidence="3">HEAT repeat domain-containing protein</fullName>
    </recommendedName>
</protein>
<dbReference type="Proteomes" id="UP000217311">
    <property type="component" value="Chromosome"/>
</dbReference>
<reference evidence="2" key="1">
    <citation type="submission" date="2017-09" db="EMBL/GenBank/DDBJ databases">
        <title>Genome evolution observed in wild isolates of Caulobacter crescentus.</title>
        <authorList>
            <person name="Ely B."/>
            <person name="Wilson K."/>
            <person name="Scott D."/>
        </authorList>
    </citation>
    <scope>NUCLEOTIDE SEQUENCE [LARGE SCALE GENOMIC DNA]</scope>
    <source>
        <strain evidence="2">CB13b1a</strain>
    </source>
</reference>
<gene>
    <name evidence="1" type="ORF">CA606_00430</name>
</gene>
<accession>A0A290MFT3</accession>
<evidence type="ECO:0008006" key="3">
    <source>
        <dbReference type="Google" id="ProtNLM"/>
    </source>
</evidence>
<sequence length="168" mass="18516">MTGDRLLTSLALLGRRKGGAESGGARAGLEALEKLLGADAIRASVDYYISGEPGSELARSVLWLLHPRSAMDRCHQIYLEADQVEDRRAAVELLRVVADSHALQWIPLYLNDPDDQTQMWGIGIVDQLLTSSLVNFEDCAAIVTVAASHPNEHVREKATWIRTNLTRL</sequence>
<organism evidence="1 2">
    <name type="scientific">Caulobacter vibrioides</name>
    <name type="common">Caulobacter crescentus</name>
    <dbReference type="NCBI Taxonomy" id="155892"/>
    <lineage>
        <taxon>Bacteria</taxon>
        <taxon>Pseudomonadati</taxon>
        <taxon>Pseudomonadota</taxon>
        <taxon>Alphaproteobacteria</taxon>
        <taxon>Caulobacterales</taxon>
        <taxon>Caulobacteraceae</taxon>
        <taxon>Caulobacter</taxon>
    </lineage>
</organism>
<dbReference type="SUPFAM" id="SSF48371">
    <property type="entry name" value="ARM repeat"/>
    <property type="match status" value="1"/>
</dbReference>
<evidence type="ECO:0000313" key="2">
    <source>
        <dbReference type="Proteomes" id="UP000217311"/>
    </source>
</evidence>
<evidence type="ECO:0000313" key="1">
    <source>
        <dbReference type="EMBL" id="ATC30931.2"/>
    </source>
</evidence>